<dbReference type="AlphaFoldDB" id="D5P5F3"/>
<gene>
    <name evidence="1" type="ORF">HMPREF0591_1397</name>
</gene>
<name>D5P5F3_9MYCO</name>
<dbReference type="HOGENOM" id="CLU_1576781_0_0_11"/>
<organism evidence="1 2">
    <name type="scientific">Mycobacterium parascrofulaceum ATCC BAA-614</name>
    <dbReference type="NCBI Taxonomy" id="525368"/>
    <lineage>
        <taxon>Bacteria</taxon>
        <taxon>Bacillati</taxon>
        <taxon>Actinomycetota</taxon>
        <taxon>Actinomycetes</taxon>
        <taxon>Mycobacteriales</taxon>
        <taxon>Mycobacteriaceae</taxon>
        <taxon>Mycobacterium</taxon>
        <taxon>Mycobacterium simiae complex</taxon>
    </lineage>
</organism>
<evidence type="ECO:0000313" key="1">
    <source>
        <dbReference type="EMBL" id="EFG78771.1"/>
    </source>
</evidence>
<evidence type="ECO:0000313" key="2">
    <source>
        <dbReference type="Proteomes" id="UP000003653"/>
    </source>
</evidence>
<reference evidence="1 2" key="1">
    <citation type="submission" date="2010-04" db="EMBL/GenBank/DDBJ databases">
        <authorList>
            <person name="Muzny D."/>
            <person name="Qin X."/>
            <person name="Deng J."/>
            <person name="Jiang H."/>
            <person name="Liu Y."/>
            <person name="Qu J."/>
            <person name="Song X.-Z."/>
            <person name="Zhang L."/>
            <person name="Thornton R."/>
            <person name="Coyle M."/>
            <person name="Francisco L."/>
            <person name="Jackson L."/>
            <person name="Javaid M."/>
            <person name="Korchina V."/>
            <person name="Kovar C."/>
            <person name="Mata R."/>
            <person name="Mathew T."/>
            <person name="Ngo R."/>
            <person name="Nguyen L."/>
            <person name="Nguyen N."/>
            <person name="Okwuonu G."/>
            <person name="Ongeri F."/>
            <person name="Pham C."/>
            <person name="Simmons D."/>
            <person name="Wilczek-Boney K."/>
            <person name="Hale W."/>
            <person name="Jakkamsetti A."/>
            <person name="Pham P."/>
            <person name="Ruth R."/>
            <person name="San Lucas F."/>
            <person name="Warren J."/>
            <person name="Zhang J."/>
            <person name="Zhao Z."/>
            <person name="Zhou C."/>
            <person name="Zhu D."/>
            <person name="Lee S."/>
            <person name="Bess C."/>
            <person name="Blankenburg K."/>
            <person name="Forbes L."/>
            <person name="Fu Q."/>
            <person name="Gubbala S."/>
            <person name="Hirani K."/>
            <person name="Jayaseelan J.C."/>
            <person name="Lara F."/>
            <person name="Munidasa M."/>
            <person name="Palculict T."/>
            <person name="Patil S."/>
            <person name="Pu L.-L."/>
            <person name="Saada N."/>
            <person name="Tang L."/>
            <person name="Weissenberger G."/>
            <person name="Zhu Y."/>
            <person name="Hemphill L."/>
            <person name="Shang Y."/>
            <person name="Youmans B."/>
            <person name="Ayvaz T."/>
            <person name="Ross M."/>
            <person name="Santibanez J."/>
            <person name="Aqrawi P."/>
            <person name="Gross S."/>
            <person name="Joshi V."/>
            <person name="Fowler G."/>
            <person name="Nazareth L."/>
            <person name="Reid J."/>
            <person name="Worley K."/>
            <person name="Petrosino J."/>
            <person name="Highlander S."/>
            <person name="Gibbs R."/>
        </authorList>
    </citation>
    <scope>NUCLEOTIDE SEQUENCE [LARGE SCALE GENOMIC DNA]</scope>
    <source>
        <strain evidence="1 2">ATCC BAA-614</strain>
    </source>
</reference>
<sequence>MSWKKKGGPGQPLVVGEAAGPGEVLGLVRVQLGVDFSGGLGDVVEQVDFRFVESSDVAGAVVSVIEDRAAFFSQRVQSFEGLVELKAGMGFAAHVRDDVAEVVEDFAATSLQGETVAVSVPQSQDEGPADCIFVLGVEFLDCPLARVQGVEAVRGVAPFDVITHGGCLV</sequence>
<dbReference type="Proteomes" id="UP000003653">
    <property type="component" value="Unassembled WGS sequence"/>
</dbReference>
<proteinExistence type="predicted"/>
<accession>D5P5F3</accession>
<keyword evidence="2" id="KW-1185">Reference proteome</keyword>
<protein>
    <submittedName>
        <fullName evidence="1">Uncharacterized protein</fullName>
    </submittedName>
</protein>
<comment type="caution">
    <text evidence="1">The sequence shown here is derived from an EMBL/GenBank/DDBJ whole genome shotgun (WGS) entry which is preliminary data.</text>
</comment>
<dbReference type="EMBL" id="ADNV01000097">
    <property type="protein sequence ID" value="EFG78771.1"/>
    <property type="molecule type" value="Genomic_DNA"/>
</dbReference>